<reference evidence="3" key="1">
    <citation type="submission" date="2012-10" db="EMBL/GenBank/DDBJ databases">
        <title>The complete genome sequence of Streptomyces collinus Tu 365.</title>
        <authorList>
            <person name="Ruckert C."/>
            <person name="Szczepanowski R."/>
            <person name="Goesmann A."/>
            <person name="Pross E.K."/>
            <person name="Musiol E.M."/>
            <person name="Blin K."/>
            <person name="Wohlleben W."/>
            <person name="Puhler A."/>
            <person name="Weber T."/>
            <person name="Kalinowski J."/>
        </authorList>
    </citation>
    <scope>NUCLEOTIDE SEQUENCE [LARGE SCALE GENOMIC DNA]</scope>
    <source>
        <strain evidence="3">DSM 40733 / Tue 365</strain>
    </source>
</reference>
<sequence>MHSTAYRAPASRGCPARARTTKAGSSHTRWCTQVIGLTRQAAAPVRAKAAAQSPAAAARRARHAHTPSTSSTAAAHGARSGSPRRARTPCSDWLET</sequence>
<gene>
    <name evidence="2" type="ORF">B446_05115</name>
</gene>
<feature type="region of interest" description="Disordered" evidence="1">
    <location>
        <begin position="45"/>
        <end position="96"/>
    </location>
</feature>
<accession>S5UXW9</accession>
<dbReference type="AlphaFoldDB" id="S5UXW9"/>
<evidence type="ECO:0000313" key="2">
    <source>
        <dbReference type="EMBL" id="AGS67849.1"/>
    </source>
</evidence>
<proteinExistence type="predicted"/>
<feature type="compositionally biased region" description="Low complexity" evidence="1">
    <location>
        <begin position="45"/>
        <end position="58"/>
    </location>
</feature>
<evidence type="ECO:0000313" key="3">
    <source>
        <dbReference type="Proteomes" id="UP000015423"/>
    </source>
</evidence>
<dbReference type="KEGG" id="sci:B446_05115"/>
<evidence type="ECO:0000256" key="1">
    <source>
        <dbReference type="SAM" id="MobiDB-lite"/>
    </source>
</evidence>
<dbReference type="EMBL" id="CP006259">
    <property type="protein sequence ID" value="AGS67849.1"/>
    <property type="molecule type" value="Genomic_DNA"/>
</dbReference>
<keyword evidence="3" id="KW-1185">Reference proteome</keyword>
<dbReference type="STRING" id="1214242.B446_05115"/>
<protein>
    <submittedName>
        <fullName evidence="2">Uncharacterized protein</fullName>
    </submittedName>
</protein>
<dbReference type="HOGENOM" id="CLU_2358388_0_0_11"/>
<reference evidence="2 3" key="2">
    <citation type="journal article" date="2013" name="J. Biotechnol.">
        <title>Complete genome sequence of the kirromycin producer Streptomyces collinus Tu 365 consisting of a linear chromosome and two linear plasmids.</title>
        <authorList>
            <person name="Ruckert C."/>
            <person name="Szczepanowski R."/>
            <person name="Albersmeier A."/>
            <person name="Goesmann A."/>
            <person name="Iftime D."/>
            <person name="Musiol E.M."/>
            <person name="Blin K."/>
            <person name="Wohlleben W."/>
            <person name="Puhler A."/>
            <person name="Kalinowski J."/>
            <person name="Weber T."/>
        </authorList>
    </citation>
    <scope>NUCLEOTIDE SEQUENCE [LARGE SCALE GENOMIC DNA]</scope>
    <source>
        <strain evidence="3">DSM 40733 / Tue 365</strain>
    </source>
</reference>
<organism evidence="2 3">
    <name type="scientific">Streptomyces collinus (strain DSM 40733 / Tue 365)</name>
    <dbReference type="NCBI Taxonomy" id="1214242"/>
    <lineage>
        <taxon>Bacteria</taxon>
        <taxon>Bacillati</taxon>
        <taxon>Actinomycetota</taxon>
        <taxon>Actinomycetes</taxon>
        <taxon>Kitasatosporales</taxon>
        <taxon>Streptomycetaceae</taxon>
        <taxon>Streptomyces</taxon>
    </lineage>
</organism>
<dbReference type="Proteomes" id="UP000015423">
    <property type="component" value="Chromosome"/>
</dbReference>
<feature type="compositionally biased region" description="Low complexity" evidence="1">
    <location>
        <begin position="66"/>
        <end position="81"/>
    </location>
</feature>
<dbReference type="eggNOG" id="ENOG5030VUI">
    <property type="taxonomic scope" value="Bacteria"/>
</dbReference>
<feature type="region of interest" description="Disordered" evidence="1">
    <location>
        <begin position="1"/>
        <end position="28"/>
    </location>
</feature>
<name>S5UXW9_STRC3</name>